<evidence type="ECO:0000256" key="4">
    <source>
        <dbReference type="ARBA" id="ARBA00022840"/>
    </source>
</evidence>
<dbReference type="GO" id="GO:0005524">
    <property type="term" value="F:ATP binding"/>
    <property type="evidence" value="ECO:0007669"/>
    <property type="project" value="UniProtKB-KW"/>
</dbReference>
<dbReference type="Proteomes" id="UP000419144">
    <property type="component" value="Unassembled WGS sequence"/>
</dbReference>
<dbReference type="OrthoDB" id="272342at2759"/>
<feature type="region of interest" description="Disordered" evidence="7">
    <location>
        <begin position="959"/>
        <end position="978"/>
    </location>
</feature>
<protein>
    <submittedName>
        <fullName evidence="11">Multi drug resistance protein-like</fullName>
    </submittedName>
</protein>
<dbReference type="InterPro" id="IPR050173">
    <property type="entry name" value="ABC_transporter_C-like"/>
</dbReference>
<proteinExistence type="predicted"/>
<dbReference type="InterPro" id="IPR027417">
    <property type="entry name" value="P-loop_NTPase"/>
</dbReference>
<feature type="compositionally biased region" description="Low complexity" evidence="7">
    <location>
        <begin position="740"/>
        <end position="750"/>
    </location>
</feature>
<dbReference type="InterPro" id="IPR011527">
    <property type="entry name" value="ABC1_TM_dom"/>
</dbReference>
<dbReference type="EMBL" id="BLBS01000031">
    <property type="protein sequence ID" value="GET88992.1"/>
    <property type="molecule type" value="Genomic_DNA"/>
</dbReference>
<feature type="domain" description="ABC transporter" evidence="9">
    <location>
        <begin position="803"/>
        <end position="1256"/>
    </location>
</feature>
<accession>A0A640KHQ6</accession>
<dbReference type="PROSITE" id="PS50929">
    <property type="entry name" value="ABC_TM1F"/>
    <property type="match status" value="1"/>
</dbReference>
<keyword evidence="5 8" id="KW-1133">Transmembrane helix</keyword>
<dbReference type="VEuPathDB" id="TriTrypDB:LtaPh_2415900"/>
<feature type="transmembrane region" description="Helical" evidence="8">
    <location>
        <begin position="327"/>
        <end position="345"/>
    </location>
</feature>
<evidence type="ECO:0000256" key="2">
    <source>
        <dbReference type="ARBA" id="ARBA00022692"/>
    </source>
</evidence>
<feature type="region of interest" description="Disordered" evidence="7">
    <location>
        <begin position="714"/>
        <end position="765"/>
    </location>
</feature>
<dbReference type="GO" id="GO:0016887">
    <property type="term" value="F:ATP hydrolysis activity"/>
    <property type="evidence" value="ECO:0007669"/>
    <property type="project" value="InterPro"/>
</dbReference>
<feature type="transmembrane region" description="Helical" evidence="8">
    <location>
        <begin position="397"/>
        <end position="422"/>
    </location>
</feature>
<dbReference type="GO" id="GO:0140359">
    <property type="term" value="F:ABC-type transporter activity"/>
    <property type="evidence" value="ECO:0007669"/>
    <property type="project" value="InterPro"/>
</dbReference>
<dbReference type="SUPFAM" id="SSF90123">
    <property type="entry name" value="ABC transporter transmembrane region"/>
    <property type="match status" value="1"/>
</dbReference>
<dbReference type="Gene3D" id="3.40.50.300">
    <property type="entry name" value="P-loop containing nucleotide triphosphate hydrolases"/>
    <property type="match status" value="3"/>
</dbReference>
<keyword evidence="12" id="KW-1185">Reference proteome</keyword>
<reference evidence="11" key="1">
    <citation type="submission" date="2019-11" db="EMBL/GenBank/DDBJ databases">
        <title>Leishmania tarentolae CDS.</title>
        <authorList>
            <person name="Goto Y."/>
            <person name="Yamagishi J."/>
        </authorList>
    </citation>
    <scope>NUCLEOTIDE SEQUENCE [LARGE SCALE GENOMIC DNA]</scope>
    <source>
        <strain evidence="11">Parrot Tar II</strain>
    </source>
</reference>
<dbReference type="PANTHER" id="PTHR24223">
    <property type="entry name" value="ATP-BINDING CASSETTE SUB-FAMILY C"/>
    <property type="match status" value="1"/>
</dbReference>
<dbReference type="PANTHER" id="PTHR24223:SF273">
    <property type="entry name" value="MULTIDRUG RESISTANCE PROTEIN E"/>
    <property type="match status" value="1"/>
</dbReference>
<name>A0A640KHQ6_LEITA</name>
<feature type="transmembrane region" description="Helical" evidence="8">
    <location>
        <begin position="429"/>
        <end position="451"/>
    </location>
</feature>
<dbReference type="Pfam" id="PF00664">
    <property type="entry name" value="ABC_membrane"/>
    <property type="match status" value="1"/>
</dbReference>
<dbReference type="InterPro" id="IPR036640">
    <property type="entry name" value="ABC1_TM_sf"/>
</dbReference>
<keyword evidence="6 8" id="KW-0472">Membrane</keyword>
<evidence type="ECO:0000256" key="3">
    <source>
        <dbReference type="ARBA" id="ARBA00022741"/>
    </source>
</evidence>
<gene>
    <name evidence="11" type="ORF">LtaPh_2415900</name>
</gene>
<dbReference type="InterPro" id="IPR003439">
    <property type="entry name" value="ABC_transporter-like_ATP-bd"/>
</dbReference>
<evidence type="ECO:0000256" key="8">
    <source>
        <dbReference type="SAM" id="Phobius"/>
    </source>
</evidence>
<feature type="region of interest" description="Disordered" evidence="7">
    <location>
        <begin position="1070"/>
        <end position="1098"/>
    </location>
</feature>
<organism evidence="11 12">
    <name type="scientific">Leishmania tarentolae</name>
    <name type="common">Sauroleishmania tarentolae</name>
    <dbReference type="NCBI Taxonomy" id="5689"/>
    <lineage>
        <taxon>Eukaryota</taxon>
        <taxon>Discoba</taxon>
        <taxon>Euglenozoa</taxon>
        <taxon>Kinetoplastea</taxon>
        <taxon>Metakinetoplastina</taxon>
        <taxon>Trypanosomatida</taxon>
        <taxon>Trypanosomatidae</taxon>
        <taxon>Leishmaniinae</taxon>
        <taxon>Leishmania</taxon>
        <taxon>lizard Leishmania</taxon>
    </lineage>
</organism>
<keyword evidence="1" id="KW-0813">Transport</keyword>
<dbReference type="GO" id="GO:0016020">
    <property type="term" value="C:membrane"/>
    <property type="evidence" value="ECO:0007669"/>
    <property type="project" value="InterPro"/>
</dbReference>
<dbReference type="Gene3D" id="1.20.1560.10">
    <property type="entry name" value="ABC transporter type 1, transmembrane domain"/>
    <property type="match status" value="1"/>
</dbReference>
<keyword evidence="2 8" id="KW-0812">Transmembrane</keyword>
<dbReference type="AlphaFoldDB" id="A0A640KHQ6"/>
<dbReference type="PROSITE" id="PS50893">
    <property type="entry name" value="ABC_TRANSPORTER_2"/>
    <property type="match status" value="1"/>
</dbReference>
<dbReference type="Pfam" id="PF00005">
    <property type="entry name" value="ABC_tran"/>
    <property type="match status" value="1"/>
</dbReference>
<evidence type="ECO:0000256" key="5">
    <source>
        <dbReference type="ARBA" id="ARBA00022989"/>
    </source>
</evidence>
<keyword evidence="3" id="KW-0547">Nucleotide-binding</keyword>
<feature type="domain" description="ABC transmembrane type-1" evidence="10">
    <location>
        <begin position="341"/>
        <end position="648"/>
    </location>
</feature>
<feature type="region of interest" description="Disordered" evidence="7">
    <location>
        <begin position="211"/>
        <end position="237"/>
    </location>
</feature>
<dbReference type="SUPFAM" id="SSF52540">
    <property type="entry name" value="P-loop containing nucleoside triphosphate hydrolases"/>
    <property type="match status" value="2"/>
</dbReference>
<evidence type="ECO:0000256" key="1">
    <source>
        <dbReference type="ARBA" id="ARBA00022448"/>
    </source>
</evidence>
<feature type="compositionally biased region" description="Basic and acidic residues" evidence="7">
    <location>
        <begin position="721"/>
        <end position="735"/>
    </location>
</feature>
<evidence type="ECO:0000313" key="11">
    <source>
        <dbReference type="EMBL" id="GET88992.1"/>
    </source>
</evidence>
<evidence type="ECO:0000313" key="12">
    <source>
        <dbReference type="Proteomes" id="UP000419144"/>
    </source>
</evidence>
<evidence type="ECO:0000256" key="6">
    <source>
        <dbReference type="ARBA" id="ARBA00023136"/>
    </source>
</evidence>
<evidence type="ECO:0000259" key="9">
    <source>
        <dbReference type="PROSITE" id="PS50893"/>
    </source>
</evidence>
<evidence type="ECO:0000256" key="7">
    <source>
        <dbReference type="SAM" id="MobiDB-lite"/>
    </source>
</evidence>
<feature type="transmembrane region" description="Helical" evidence="8">
    <location>
        <begin position="503"/>
        <end position="523"/>
    </location>
</feature>
<evidence type="ECO:0000259" key="10">
    <source>
        <dbReference type="PROSITE" id="PS50929"/>
    </source>
</evidence>
<feature type="transmembrane region" description="Helical" evidence="8">
    <location>
        <begin position="594"/>
        <end position="616"/>
    </location>
</feature>
<comment type="caution">
    <text evidence="11">The sequence shown here is derived from an EMBL/GenBank/DDBJ whole genome shotgun (WGS) entry which is preliminary data.</text>
</comment>
<keyword evidence="4" id="KW-0067">ATP-binding</keyword>
<sequence length="1257" mass="136709">MRCRIAIARAVYSKSHVYLMDSVLSPLELSIQEHIIREVFHRLLRKKTVILATNVGLRSLRPHRVFSVVNGEVREDTNLYKAVSSLHALSDEDDEEALMQRQESNCGGTAAVGDHDGMSKHDSRASQDMTLQLPTLYAEEFEEPREAAEAETSMKAFVDDPAVAATTLLFDGDADFGSRDSLLHRELADHLDAGVPAGTLRPRCSGYLGPSLPRRVDTGRSGAPLDSAMLPKEIPLPETPMTNATSGQPLMYFEAPGAALSNHAADSGTLLHGANVDDADSAIDCSEQGSSAGTGNDSKSTFSERCIRSRSAQLLERERLLRHRHRLSLFIFARFMGGQAAWLLLTALLQQGISLCADIWTAAWLAVMAADAARSEASEAKAAIAGGSLSSRVAGQLHAWIAVSDLTFIGVLSALCLLATLFTLLRARAVYVGVYGTMYFIYNQVVCRVLHSPASYFDSHIIALLTRVLRDDGDVAEYRVFSTAETLLSCSAHVVLVALWNTFVNPVFMLLLPMAVSIFYQILQRHAVVLREVRRLELDSVNDMANILREVYQGAPTVRCMALQDRLREEFCRALDTINTASMVAYLVDCWVELRVHVLVTLATCTAATVSVIFTFSYSRPSFTAVAVIACLRAGPVLTMMCRSLGTFTAKEWISVQRLMSLWGVPQEPLTIVGEADLYTYIHVRWNATGPLVLEGVDDALLKAVKSRKTSPITGQAVRCRQGDSRQEAKAEPRRLCHKQQNQQRQRSQQLGPASGEGDFTELRDPAPLPAFTVESLPSSLLSMGLESPSAPVEFCTTTGPLLELRDVSARYRPTLPYVLRHVNLAVFPGERLGVIGHAGQGKRSIFNVLLRLVDVIEGDGVFVDGEDAARIPYPILRSWFGLLPQGPLLVQGSWRSNLLLGYHFANYMLMDSFNGGADRLFPPTTTLARQPLQASVPHVSTTPPTKLKVDAGEREPLLQRGATARTRGGTGTAAGPEDRMVPVSAVENSYGSTDNVQASMQAGHGERAILQFTDTRDDFALTRDRCHPSEDGGCRGRGRGEVSMVGTAAGRHRDSFTTLQHRFRRRNSSGYEGHIFPGGASGGGGRHRRRCGSRDMNTSEDHPHHLYGHAVEGPLQPVDDAALWEALRVVGLDAAVVCSGGLDAPLVGGNPNETGLTDSQCRLLCLARVVLRRPPIVLLEDAVHSGAEAQTDLIIQRVLANELRESTVLVIAHRMSTLLNLCTRAVAVQAGTLTPIANLRMSSASSATPDSPGASD</sequence>